<keyword evidence="2 11" id="KW-0235">DNA replication</keyword>
<dbReference type="GO" id="GO:0006269">
    <property type="term" value="P:DNA replication, synthesis of primer"/>
    <property type="evidence" value="ECO:0007669"/>
    <property type="project" value="UniProtKB-KW"/>
</dbReference>
<dbReference type="GO" id="GO:0043138">
    <property type="term" value="F:3'-5' DNA helicase activity"/>
    <property type="evidence" value="ECO:0007669"/>
    <property type="project" value="TreeGrafter"/>
</dbReference>
<organism evidence="14 15">
    <name type="scientific">Thermus thermophilus</name>
    <dbReference type="NCBI Taxonomy" id="274"/>
    <lineage>
        <taxon>Bacteria</taxon>
        <taxon>Thermotogati</taxon>
        <taxon>Deinococcota</taxon>
        <taxon>Deinococci</taxon>
        <taxon>Thermales</taxon>
        <taxon>Thermaceae</taxon>
        <taxon>Thermus</taxon>
    </lineage>
</organism>
<evidence type="ECO:0000256" key="9">
    <source>
        <dbReference type="ARBA" id="ARBA00023125"/>
    </source>
</evidence>
<evidence type="ECO:0000256" key="7">
    <source>
        <dbReference type="ARBA" id="ARBA00022833"/>
    </source>
</evidence>
<evidence type="ECO:0000256" key="5">
    <source>
        <dbReference type="ARBA" id="ARBA00022801"/>
    </source>
</evidence>
<reference evidence="14 15" key="1">
    <citation type="submission" date="2018-10" db="EMBL/GenBank/DDBJ databases">
        <authorList>
            <person name="Peiro R."/>
            <person name="Begona"/>
            <person name="Cbmso G."/>
            <person name="Lopez M."/>
            <person name="Gonzalez S."/>
            <person name="Sacristan E."/>
            <person name="Castillo E."/>
        </authorList>
    </citation>
    <scope>NUCLEOTIDE SEQUENCE [LARGE SCALE GENOMIC DNA]</scope>
    <source>
        <strain evidence="14">TTHNAR1</strain>
    </source>
</reference>
<dbReference type="Pfam" id="PF18074">
    <property type="entry name" value="PriA_C"/>
    <property type="match status" value="1"/>
</dbReference>
<dbReference type="HAMAP" id="MF_00983">
    <property type="entry name" value="PriA"/>
    <property type="match status" value="1"/>
</dbReference>
<feature type="binding site" evidence="11">
    <location>
        <position position="457"/>
    </location>
    <ligand>
        <name>Zn(2+)</name>
        <dbReference type="ChEBI" id="CHEBI:29105"/>
        <label>2</label>
    </ligand>
</feature>
<dbReference type="GO" id="GO:0006270">
    <property type="term" value="P:DNA replication initiation"/>
    <property type="evidence" value="ECO:0007669"/>
    <property type="project" value="TreeGrafter"/>
</dbReference>
<evidence type="ECO:0000256" key="8">
    <source>
        <dbReference type="ARBA" id="ARBA00022840"/>
    </source>
</evidence>
<accession>A0A3P4AT16</accession>
<dbReference type="RefSeq" id="WP_172596925.1">
    <property type="nucleotide sequence ID" value="NZ_LR027517.1"/>
</dbReference>
<keyword evidence="7 11" id="KW-0862">Zinc</keyword>
<evidence type="ECO:0000256" key="11">
    <source>
        <dbReference type="HAMAP-Rule" id="MF_00983"/>
    </source>
</evidence>
<dbReference type="GO" id="GO:0005524">
    <property type="term" value="F:ATP binding"/>
    <property type="evidence" value="ECO:0007669"/>
    <property type="project" value="UniProtKB-UniRule"/>
</dbReference>
<dbReference type="PANTHER" id="PTHR30580:SF0">
    <property type="entry name" value="PRIMOSOMAL PROTEIN N"/>
    <property type="match status" value="1"/>
</dbReference>
<dbReference type="Gene3D" id="3.40.1440.60">
    <property type="entry name" value="PriA, 3(prime) DNA-binding domain"/>
    <property type="match status" value="1"/>
</dbReference>
<evidence type="ECO:0000313" key="14">
    <source>
        <dbReference type="EMBL" id="VCU53716.1"/>
    </source>
</evidence>
<dbReference type="GO" id="GO:1990077">
    <property type="term" value="C:primosome complex"/>
    <property type="evidence" value="ECO:0007669"/>
    <property type="project" value="UniProtKB-UniRule"/>
</dbReference>
<feature type="domain" description="Primosomal protein N C-terminal" evidence="13">
    <location>
        <begin position="618"/>
        <end position="684"/>
    </location>
</feature>
<evidence type="ECO:0000259" key="12">
    <source>
        <dbReference type="Pfam" id="PF17764"/>
    </source>
</evidence>
<dbReference type="Proteomes" id="UP000279841">
    <property type="component" value="Chromosome"/>
</dbReference>
<feature type="binding site" evidence="11">
    <location>
        <position position="460"/>
    </location>
    <ligand>
        <name>Zn(2+)</name>
        <dbReference type="ChEBI" id="CHEBI:29105"/>
        <label>2</label>
    </ligand>
</feature>
<proteinExistence type="inferred from homology"/>
<dbReference type="PANTHER" id="PTHR30580">
    <property type="entry name" value="PRIMOSOMAL PROTEIN N"/>
    <property type="match status" value="1"/>
</dbReference>
<evidence type="ECO:0000256" key="3">
    <source>
        <dbReference type="ARBA" id="ARBA00022723"/>
    </source>
</evidence>
<dbReference type="GO" id="GO:0016787">
    <property type="term" value="F:hydrolase activity"/>
    <property type="evidence" value="ECO:0007669"/>
    <property type="project" value="UniProtKB-KW"/>
</dbReference>
<evidence type="ECO:0000313" key="15">
    <source>
        <dbReference type="Proteomes" id="UP000279841"/>
    </source>
</evidence>
<dbReference type="GO" id="GO:0006310">
    <property type="term" value="P:DNA recombination"/>
    <property type="evidence" value="ECO:0007669"/>
    <property type="project" value="InterPro"/>
</dbReference>
<name>A0A3P4AT16_THETH</name>
<dbReference type="Pfam" id="PF17764">
    <property type="entry name" value="PriA_3primeBD"/>
    <property type="match status" value="1"/>
</dbReference>
<comment type="caution">
    <text evidence="11">As this protein does not have any detectable helicase domains, it probably does not have helicase activity.</text>
</comment>
<evidence type="ECO:0000259" key="13">
    <source>
        <dbReference type="Pfam" id="PF18074"/>
    </source>
</evidence>
<dbReference type="GO" id="GO:0006302">
    <property type="term" value="P:double-strand break repair"/>
    <property type="evidence" value="ECO:0007669"/>
    <property type="project" value="InterPro"/>
</dbReference>
<keyword evidence="3 11" id="KW-0479">Metal-binding</keyword>
<dbReference type="InterPro" id="IPR042115">
    <property type="entry name" value="PriA_3primeBD_sf"/>
</dbReference>
<keyword evidence="1 11" id="KW-0639">Primosome</keyword>
<protein>
    <recommendedName>
        <fullName evidence="11">Probable replication restart protein PriA</fullName>
    </recommendedName>
    <alternativeName>
        <fullName evidence="11">Putative ATP-dependent DNA helicase PriA</fullName>
    </alternativeName>
</protein>
<evidence type="ECO:0000256" key="4">
    <source>
        <dbReference type="ARBA" id="ARBA00022741"/>
    </source>
</evidence>
<comment type="function">
    <text evidence="11">Initiates the restart of stalled replication forks, which reloads the replicative helicase on sites other than the origin of replication. Recognizes and binds to abandoned replication forks and remodels them to uncover a helicase loading site. Promotes assembly of the primosome at these replication forks.</text>
</comment>
<dbReference type="EMBL" id="LR027517">
    <property type="protein sequence ID" value="VCU53716.1"/>
    <property type="molecule type" value="Genomic_DNA"/>
</dbReference>
<sequence length="708" mass="78693">MRVLQVALPLPLPSMSYLPPLGQEGEEALGRRVAVPFRGEVQVGVVVGEGGRPSLNLRHAIAYLDPAPYLRPEEILFLEEAARYLFAPLGQVLADFLPPFPPLRHRVRLYPGADPKVLPPGLGALVDWREARGFDPKLLDLLREAGMLEEELAFREARGVLVPLKPAHPDPQLDRVLQVLRELGFAESQAALARAAGVGVGRVRRLVQEGYIGTASPEEAAPPPADGVDVAPLYLPERPERVNGGRFLERVRVLKGLLGEGDHLVLFPEVSLLERFLAHFPEATPYHGGLSGPVRERFFRRPRGVVFATYGGLLLPFTPRSLVVVEEGSESYKLPSGSRAFVPPLAELRARLLGVPLTYLSLVPAVEVLERKGFALPVPKPRLLLLDLRRERGFPVTGRALALLRQVEERGRQAVVLSARKGYSALLLCQDCGFRPMCPDCALPLRYHREWKGALVCHQCGHREDPPLLCPRCGSPLLAPKGPGVDWIREALAERLSLPVYRYAGDGKDDLAPLLEGRPGVVVGTTALLRGPRLPDLALVLLPLADGFLLESDFRAAERYHRLLWALTELRPGRRPLLVLQTFTPEHPVHRALEAGEVEAYLWQEKALREALNYPPRVRMVKLEVRHRKEERAREKAFALLEALRAEAEEGEVLGPAPAPVPRVKGHYVFHLLLRGSTERLARLLGPLDRRQFRLDPDPFHFVGLLED</sequence>
<comment type="cofactor">
    <cofactor evidence="11">
        <name>Zn(2+)</name>
        <dbReference type="ChEBI" id="CHEBI:29105"/>
    </cofactor>
    <text evidence="11">Binds 2 zinc ions per subunit.</text>
</comment>
<comment type="subunit">
    <text evidence="11">Component of the replication restart primosome.</text>
</comment>
<feature type="binding site" evidence="11">
    <location>
        <position position="438"/>
    </location>
    <ligand>
        <name>Zn(2+)</name>
        <dbReference type="ChEBI" id="CHEBI:29105"/>
        <label>2</label>
    </ligand>
</feature>
<keyword evidence="9 11" id="KW-0238">DNA-binding</keyword>
<dbReference type="GO" id="GO:0008270">
    <property type="term" value="F:zinc ion binding"/>
    <property type="evidence" value="ECO:0007669"/>
    <property type="project" value="UniProtKB-UniRule"/>
</dbReference>
<feature type="binding site" evidence="11">
    <location>
        <position position="432"/>
    </location>
    <ligand>
        <name>Zn(2+)</name>
        <dbReference type="ChEBI" id="CHEBI:29105"/>
        <label>1</label>
    </ligand>
</feature>
<feature type="binding site" evidence="11">
    <location>
        <position position="470"/>
    </location>
    <ligand>
        <name>Zn(2+)</name>
        <dbReference type="ChEBI" id="CHEBI:29105"/>
        <label>1</label>
    </ligand>
</feature>
<dbReference type="InterPro" id="IPR041222">
    <property type="entry name" value="PriA_3primeBD"/>
</dbReference>
<dbReference type="InterPro" id="IPR041236">
    <property type="entry name" value="PriA_C"/>
</dbReference>
<evidence type="ECO:0000256" key="2">
    <source>
        <dbReference type="ARBA" id="ARBA00022705"/>
    </source>
</evidence>
<keyword evidence="10" id="KW-0413">Isomerase</keyword>
<dbReference type="InterPro" id="IPR005259">
    <property type="entry name" value="PriA"/>
</dbReference>
<evidence type="ECO:0000256" key="10">
    <source>
        <dbReference type="ARBA" id="ARBA00023235"/>
    </source>
</evidence>
<dbReference type="GO" id="GO:0003677">
    <property type="term" value="F:DNA binding"/>
    <property type="evidence" value="ECO:0007669"/>
    <property type="project" value="UniProtKB-UniRule"/>
</dbReference>
<evidence type="ECO:0000256" key="1">
    <source>
        <dbReference type="ARBA" id="ARBA00022515"/>
    </source>
</evidence>
<gene>
    <name evidence="14" type="primary">priA_2</name>
    <name evidence="11" type="synonym">priA</name>
    <name evidence="14" type="ORF">TTHN1_01498</name>
</gene>
<dbReference type="AlphaFoldDB" id="A0A3P4AT16"/>
<keyword evidence="6" id="KW-0347">Helicase</keyword>
<feature type="binding site" evidence="11">
    <location>
        <position position="441"/>
    </location>
    <ligand>
        <name>Zn(2+)</name>
        <dbReference type="ChEBI" id="CHEBI:29105"/>
        <label>2</label>
    </ligand>
</feature>
<comment type="similarity">
    <text evidence="11">Belongs to the helicase family. PriA subfamily.</text>
</comment>
<feature type="binding site" evidence="11">
    <location>
        <position position="429"/>
    </location>
    <ligand>
        <name>Zn(2+)</name>
        <dbReference type="ChEBI" id="CHEBI:29105"/>
        <label>1</label>
    </ligand>
</feature>
<feature type="domain" description="Primosomal protein N' 3' DNA-binding" evidence="12">
    <location>
        <begin position="5"/>
        <end position="98"/>
    </location>
</feature>
<keyword evidence="5" id="KW-0378">Hydrolase</keyword>
<evidence type="ECO:0000256" key="6">
    <source>
        <dbReference type="ARBA" id="ARBA00022806"/>
    </source>
</evidence>
<keyword evidence="8 11" id="KW-0067">ATP-binding</keyword>
<keyword evidence="4 11" id="KW-0547">Nucleotide-binding</keyword>
<feature type="binding site" evidence="11">
    <location>
        <position position="473"/>
    </location>
    <ligand>
        <name>Zn(2+)</name>
        <dbReference type="ChEBI" id="CHEBI:29105"/>
        <label>1</label>
    </ligand>
</feature>